<evidence type="ECO:0000313" key="17">
    <source>
        <dbReference type="EMBL" id="EHO62509.1"/>
    </source>
</evidence>
<evidence type="ECO:0000256" key="8">
    <source>
        <dbReference type="ARBA" id="ARBA00022741"/>
    </source>
</evidence>
<comment type="pathway">
    <text evidence="3 15">Cofactor biosynthesis; FMN biosynthesis; FMN from riboflavin (ATP route): step 1/1.</text>
</comment>
<name>H1D1Z6_9FIRM</name>
<dbReference type="Proteomes" id="UP000003277">
    <property type="component" value="Unassembled WGS sequence"/>
</dbReference>
<dbReference type="EMBL" id="ADLT01000052">
    <property type="protein sequence ID" value="EHO62509.1"/>
    <property type="molecule type" value="Genomic_DNA"/>
</dbReference>
<dbReference type="AlphaFoldDB" id="H1D1Z6"/>
<evidence type="ECO:0000256" key="3">
    <source>
        <dbReference type="ARBA" id="ARBA00005201"/>
    </source>
</evidence>
<evidence type="ECO:0000259" key="16">
    <source>
        <dbReference type="SMART" id="SM00904"/>
    </source>
</evidence>
<sequence length="308" mass="34729">MEIYHSWEELPTNKKFVLAMGFFDGCHRGHEEVLRLARELADKEGAIPGVLTFWPHPMAVLAPKVQVPLLQSREEKAKSMEKAGMAFALFLKPDEKFLNEEPEEFLEKLESLPGLSGLAAGENFTFGRQAKGNSRLLKEWSRLKKIPVSVAGLTEEEGKTVSSTAIRQLIQQGQMKEAACLLGRNYTLQGDVVHGFHRGHDILGFPTANLSFAEDRVLPKDGVYATFALIGGRKYPSITNIGKNPTFEGKQRTIETFIFHFDSNIYGKSFTLEWVERIRGEIRFPSPEALAAQIQKDIQRAEKILERR</sequence>
<evidence type="ECO:0000256" key="4">
    <source>
        <dbReference type="ARBA" id="ARBA00022630"/>
    </source>
</evidence>
<dbReference type="CDD" id="cd02064">
    <property type="entry name" value="FAD_synthetase_N"/>
    <property type="match status" value="1"/>
</dbReference>
<dbReference type="Gene3D" id="2.40.30.30">
    <property type="entry name" value="Riboflavin kinase-like"/>
    <property type="match status" value="1"/>
</dbReference>
<evidence type="ECO:0000256" key="12">
    <source>
        <dbReference type="ARBA" id="ARBA00023268"/>
    </source>
</evidence>
<dbReference type="NCBIfam" id="NF004162">
    <property type="entry name" value="PRK05627.1-5"/>
    <property type="match status" value="1"/>
</dbReference>
<gene>
    <name evidence="17" type="ORF">HMPREF9453_01634</name>
</gene>
<dbReference type="InterPro" id="IPR002606">
    <property type="entry name" value="Riboflavin_kinase_bac"/>
</dbReference>
<dbReference type="STRING" id="742743.HMPREF9453_01634"/>
<evidence type="ECO:0000256" key="11">
    <source>
        <dbReference type="ARBA" id="ARBA00022840"/>
    </source>
</evidence>
<keyword evidence="18" id="KW-1185">Reference proteome</keyword>
<evidence type="ECO:0000256" key="5">
    <source>
        <dbReference type="ARBA" id="ARBA00022643"/>
    </source>
</evidence>
<evidence type="ECO:0000256" key="7">
    <source>
        <dbReference type="ARBA" id="ARBA00022695"/>
    </source>
</evidence>
<keyword evidence="9 15" id="KW-0418">Kinase</keyword>
<dbReference type="PIRSF" id="PIRSF004491">
    <property type="entry name" value="FAD_Synth"/>
    <property type="match status" value="1"/>
</dbReference>
<dbReference type="eggNOG" id="COG0196">
    <property type="taxonomic scope" value="Bacteria"/>
</dbReference>
<dbReference type="PANTHER" id="PTHR22749:SF6">
    <property type="entry name" value="RIBOFLAVIN KINASE"/>
    <property type="match status" value="1"/>
</dbReference>
<dbReference type="GO" id="GO:0009398">
    <property type="term" value="P:FMN biosynthetic process"/>
    <property type="evidence" value="ECO:0007669"/>
    <property type="project" value="UniProtKB-UniRule"/>
</dbReference>
<dbReference type="SUPFAM" id="SSF82114">
    <property type="entry name" value="Riboflavin kinase-like"/>
    <property type="match status" value="1"/>
</dbReference>
<dbReference type="UniPathway" id="UPA00277">
    <property type="reaction ID" value="UER00407"/>
</dbReference>
<comment type="pathway">
    <text evidence="2 15">Cofactor biosynthesis; FAD biosynthesis; FAD from FMN: step 1/1.</text>
</comment>
<dbReference type="PATRIC" id="fig|742743.3.peg.1668"/>
<evidence type="ECO:0000313" key="18">
    <source>
        <dbReference type="Proteomes" id="UP000003277"/>
    </source>
</evidence>
<reference evidence="17 18" key="1">
    <citation type="submission" date="2011-11" db="EMBL/GenBank/DDBJ databases">
        <title>The Genome Sequence of Dialister succinatiphilus YIT 11850.</title>
        <authorList>
            <consortium name="The Broad Institute Genome Sequencing Platform"/>
            <person name="Earl A."/>
            <person name="Ward D."/>
            <person name="Feldgarden M."/>
            <person name="Gevers D."/>
            <person name="Morotomi M."/>
            <person name="Young S.K."/>
            <person name="Zeng Q."/>
            <person name="Gargeya S."/>
            <person name="Fitzgerald M."/>
            <person name="Haas B."/>
            <person name="Abouelleil A."/>
            <person name="Alvarado L."/>
            <person name="Arachchi H.M."/>
            <person name="Berlin A."/>
            <person name="Brown A."/>
            <person name="Chapman S.B."/>
            <person name="Dunbar C."/>
            <person name="Gearin G."/>
            <person name="Goldberg J."/>
            <person name="Griggs A."/>
            <person name="Gujja S."/>
            <person name="Heiman D."/>
            <person name="Howarth C."/>
            <person name="Lui A."/>
            <person name="MacDonald P.J.P."/>
            <person name="Montmayeur A."/>
            <person name="Murphy C."/>
            <person name="Neiman D."/>
            <person name="Pearson M."/>
            <person name="Priest M."/>
            <person name="Roberts A."/>
            <person name="Saif S."/>
            <person name="Shea T."/>
            <person name="Sisk P."/>
            <person name="Stolte C."/>
            <person name="Sykes S."/>
            <person name="Wortman J."/>
            <person name="Nusbaum C."/>
            <person name="Birren B."/>
        </authorList>
    </citation>
    <scope>NUCLEOTIDE SEQUENCE [LARGE SCALE GENOMIC DNA]</scope>
    <source>
        <strain evidence="17 18">YIT 11850</strain>
    </source>
</reference>
<evidence type="ECO:0000256" key="10">
    <source>
        <dbReference type="ARBA" id="ARBA00022827"/>
    </source>
</evidence>
<dbReference type="SMART" id="SM00904">
    <property type="entry name" value="Flavokinase"/>
    <property type="match status" value="1"/>
</dbReference>
<comment type="function">
    <text evidence="1">Catalyzes the phosphorylation of riboflavin to FMN followed by the adenylation of FMN to FAD.</text>
</comment>
<dbReference type="Pfam" id="PF01687">
    <property type="entry name" value="Flavokinase"/>
    <property type="match status" value="1"/>
</dbReference>
<keyword evidence="11 15" id="KW-0067">ATP-binding</keyword>
<dbReference type="RefSeq" id="WP_008860128.1">
    <property type="nucleotide sequence ID" value="NZ_JH591188.1"/>
</dbReference>
<keyword evidence="5 15" id="KW-0288">FMN</keyword>
<organism evidence="17 18">
    <name type="scientific">Dialister succinatiphilus YIT 11850</name>
    <dbReference type="NCBI Taxonomy" id="742743"/>
    <lineage>
        <taxon>Bacteria</taxon>
        <taxon>Bacillati</taxon>
        <taxon>Bacillota</taxon>
        <taxon>Negativicutes</taxon>
        <taxon>Veillonellales</taxon>
        <taxon>Veillonellaceae</taxon>
        <taxon>Dialister</taxon>
    </lineage>
</organism>
<dbReference type="SUPFAM" id="SSF52374">
    <property type="entry name" value="Nucleotidylyl transferase"/>
    <property type="match status" value="1"/>
</dbReference>
<dbReference type="FunFam" id="2.40.30.30:FF:000003">
    <property type="entry name" value="Riboflavin biosynthesis protein"/>
    <property type="match status" value="1"/>
</dbReference>
<dbReference type="EC" id="2.7.7.2" evidence="15"/>
<dbReference type="OrthoDB" id="9803667at2"/>
<dbReference type="UniPathway" id="UPA00276">
    <property type="reaction ID" value="UER00406"/>
</dbReference>
<comment type="catalytic activity">
    <reaction evidence="14 15">
        <text>FMN + ATP + H(+) = FAD + diphosphate</text>
        <dbReference type="Rhea" id="RHEA:17237"/>
        <dbReference type="ChEBI" id="CHEBI:15378"/>
        <dbReference type="ChEBI" id="CHEBI:30616"/>
        <dbReference type="ChEBI" id="CHEBI:33019"/>
        <dbReference type="ChEBI" id="CHEBI:57692"/>
        <dbReference type="ChEBI" id="CHEBI:58210"/>
        <dbReference type="EC" id="2.7.7.2"/>
    </reaction>
</comment>
<feature type="domain" description="Riboflavin kinase" evidence="16">
    <location>
        <begin position="181"/>
        <end position="306"/>
    </location>
</feature>
<comment type="similarity">
    <text evidence="15">Belongs to the ribF family.</text>
</comment>
<dbReference type="GO" id="GO:0006747">
    <property type="term" value="P:FAD biosynthetic process"/>
    <property type="evidence" value="ECO:0007669"/>
    <property type="project" value="UniProtKB-UniRule"/>
</dbReference>
<dbReference type="Pfam" id="PF06574">
    <property type="entry name" value="FAD_syn"/>
    <property type="match status" value="1"/>
</dbReference>
<keyword evidence="12" id="KW-0511">Multifunctional enzyme</keyword>
<dbReference type="InterPro" id="IPR015865">
    <property type="entry name" value="Riboflavin_kinase_bac/euk"/>
</dbReference>
<dbReference type="GO" id="GO:0005524">
    <property type="term" value="F:ATP binding"/>
    <property type="evidence" value="ECO:0007669"/>
    <property type="project" value="UniProtKB-UniRule"/>
</dbReference>
<evidence type="ECO:0000256" key="15">
    <source>
        <dbReference type="PIRNR" id="PIRNR004491"/>
    </source>
</evidence>
<dbReference type="EC" id="2.7.1.26" evidence="15"/>
<evidence type="ECO:0000256" key="13">
    <source>
        <dbReference type="ARBA" id="ARBA00047880"/>
    </source>
</evidence>
<accession>H1D1Z6</accession>
<evidence type="ECO:0000256" key="1">
    <source>
        <dbReference type="ARBA" id="ARBA00002121"/>
    </source>
</evidence>
<dbReference type="GO" id="GO:0009231">
    <property type="term" value="P:riboflavin biosynthetic process"/>
    <property type="evidence" value="ECO:0007669"/>
    <property type="project" value="InterPro"/>
</dbReference>
<dbReference type="InterPro" id="IPR023465">
    <property type="entry name" value="Riboflavin_kinase_dom_sf"/>
</dbReference>
<keyword evidence="7 15" id="KW-0548">Nucleotidyltransferase</keyword>
<dbReference type="PANTHER" id="PTHR22749">
    <property type="entry name" value="RIBOFLAVIN KINASE/FMN ADENYLYLTRANSFERASE"/>
    <property type="match status" value="1"/>
</dbReference>
<keyword evidence="10 15" id="KW-0274">FAD</keyword>
<keyword evidence="8 15" id="KW-0547">Nucleotide-binding</keyword>
<evidence type="ECO:0000256" key="6">
    <source>
        <dbReference type="ARBA" id="ARBA00022679"/>
    </source>
</evidence>
<dbReference type="Gene3D" id="3.40.50.620">
    <property type="entry name" value="HUPs"/>
    <property type="match status" value="1"/>
</dbReference>
<dbReference type="InterPro" id="IPR015864">
    <property type="entry name" value="FAD_synthase"/>
</dbReference>
<proteinExistence type="inferred from homology"/>
<dbReference type="NCBIfam" id="TIGR00083">
    <property type="entry name" value="ribF"/>
    <property type="match status" value="1"/>
</dbReference>
<keyword evidence="6 15" id="KW-0808">Transferase</keyword>
<dbReference type="GO" id="GO:0003919">
    <property type="term" value="F:FMN adenylyltransferase activity"/>
    <property type="evidence" value="ECO:0007669"/>
    <property type="project" value="UniProtKB-UniRule"/>
</dbReference>
<dbReference type="GO" id="GO:0008531">
    <property type="term" value="F:riboflavin kinase activity"/>
    <property type="evidence" value="ECO:0007669"/>
    <property type="project" value="UniProtKB-UniRule"/>
</dbReference>
<evidence type="ECO:0000256" key="9">
    <source>
        <dbReference type="ARBA" id="ARBA00022777"/>
    </source>
</evidence>
<evidence type="ECO:0000256" key="14">
    <source>
        <dbReference type="ARBA" id="ARBA00049494"/>
    </source>
</evidence>
<keyword evidence="4 15" id="KW-0285">Flavoprotein</keyword>
<comment type="caution">
    <text evidence="17">The sequence shown here is derived from an EMBL/GenBank/DDBJ whole genome shotgun (WGS) entry which is preliminary data.</text>
</comment>
<dbReference type="HOGENOM" id="CLU_048437_0_2_9"/>
<dbReference type="InterPro" id="IPR014729">
    <property type="entry name" value="Rossmann-like_a/b/a_fold"/>
</dbReference>
<dbReference type="InterPro" id="IPR023468">
    <property type="entry name" value="Riboflavin_kinase"/>
</dbReference>
<protein>
    <recommendedName>
        <fullName evidence="15">Riboflavin biosynthesis protein</fullName>
    </recommendedName>
    <domain>
        <recommendedName>
            <fullName evidence="15">Riboflavin kinase</fullName>
            <ecNumber evidence="15">2.7.1.26</ecNumber>
        </recommendedName>
        <alternativeName>
            <fullName evidence="15">Flavokinase</fullName>
        </alternativeName>
    </domain>
    <domain>
        <recommendedName>
            <fullName evidence="15">FMN adenylyltransferase</fullName>
            <ecNumber evidence="15">2.7.7.2</ecNumber>
        </recommendedName>
        <alternativeName>
            <fullName evidence="15">FAD pyrophosphorylase</fullName>
        </alternativeName>
        <alternativeName>
            <fullName evidence="15">FAD synthase</fullName>
        </alternativeName>
    </domain>
</protein>
<evidence type="ECO:0000256" key="2">
    <source>
        <dbReference type="ARBA" id="ARBA00004726"/>
    </source>
</evidence>
<comment type="catalytic activity">
    <reaction evidence="13 15">
        <text>riboflavin + ATP = FMN + ADP + H(+)</text>
        <dbReference type="Rhea" id="RHEA:14357"/>
        <dbReference type="ChEBI" id="CHEBI:15378"/>
        <dbReference type="ChEBI" id="CHEBI:30616"/>
        <dbReference type="ChEBI" id="CHEBI:57986"/>
        <dbReference type="ChEBI" id="CHEBI:58210"/>
        <dbReference type="ChEBI" id="CHEBI:456216"/>
        <dbReference type="EC" id="2.7.1.26"/>
    </reaction>
</comment>